<keyword evidence="4" id="KW-1185">Reference proteome</keyword>
<feature type="chain" id="PRO_5039072953" description="LVIVD repeat-containing protein" evidence="2">
    <location>
        <begin position="21"/>
        <end position="468"/>
    </location>
</feature>
<gene>
    <name evidence="3" type="ORF">HDA43_006175</name>
</gene>
<dbReference type="SUPFAM" id="SSF51004">
    <property type="entry name" value="C-terminal (heme d1) domain of cytochrome cd1-nitrite reductase"/>
    <property type="match status" value="1"/>
</dbReference>
<dbReference type="PROSITE" id="PS51257">
    <property type="entry name" value="PROKAR_LIPOPROTEIN"/>
    <property type="match status" value="1"/>
</dbReference>
<evidence type="ECO:0000313" key="3">
    <source>
        <dbReference type="EMBL" id="NYF43948.1"/>
    </source>
</evidence>
<feature type="signal peptide" evidence="2">
    <location>
        <begin position="1"/>
        <end position="20"/>
    </location>
</feature>
<dbReference type="InterPro" id="IPR011048">
    <property type="entry name" value="Haem_d1_sf"/>
</dbReference>
<dbReference type="Proteomes" id="UP000576393">
    <property type="component" value="Unassembled WGS sequence"/>
</dbReference>
<accession>A0A852V8T0</accession>
<keyword evidence="2" id="KW-0732">Signal</keyword>
<sequence length="468" mass="49782">MRSTVVLGLTALLLAAGCAAGPEPAEHARSANPGRSPAASPAQTSGGPAAGDVTHSPNVTHVANVPPAAPFDGPHSWGTDLAFQGDHAFAGNYEGFTVYDIADPERPAVVSRVLCPGAQNDVSVHGNLLFLSIDSPRRGPRCDTDPGATRVGEGWEGIRIFDITDKARPVFVSAVRTECGSHTHTLVPGDDPGTVYLYVSSPGPEPDSRTCPAPHDRFSVVEVPVGRPAAAKVVARPRISGVEDVDHPAGCHDITVYPEKDLAAAACFGDGFLLDISDRVRPKVLQRVRDEKNFALWHSATFDNAADKVVFGDELGGGAVATCDAGTPATRGAAAVYDVVGGRSLRLRSYFKIPREQRPGENCVVHNGSLLPVPGRDVMVQSWYQGGVSIWDFTDAARPREIGFFERGPLGDGREGGSWSAYYYNGHIYSSDMTRGLDVLRVDDPLTDPARKVRPAELNAQTQVSYAE</sequence>
<organism evidence="3 4">
    <name type="scientific">Streptosporangium sandarakinum</name>
    <dbReference type="NCBI Taxonomy" id="1260955"/>
    <lineage>
        <taxon>Bacteria</taxon>
        <taxon>Bacillati</taxon>
        <taxon>Actinomycetota</taxon>
        <taxon>Actinomycetes</taxon>
        <taxon>Streptosporangiales</taxon>
        <taxon>Streptosporangiaceae</taxon>
        <taxon>Streptosporangium</taxon>
    </lineage>
</organism>
<evidence type="ECO:0000256" key="2">
    <source>
        <dbReference type="SAM" id="SignalP"/>
    </source>
</evidence>
<evidence type="ECO:0008006" key="5">
    <source>
        <dbReference type="Google" id="ProtNLM"/>
    </source>
</evidence>
<evidence type="ECO:0000313" key="4">
    <source>
        <dbReference type="Proteomes" id="UP000576393"/>
    </source>
</evidence>
<dbReference type="RefSeq" id="WP_312873618.1">
    <property type="nucleotide sequence ID" value="NZ_JACCCO010000003.1"/>
</dbReference>
<proteinExistence type="predicted"/>
<protein>
    <recommendedName>
        <fullName evidence="5">LVIVD repeat-containing protein</fullName>
    </recommendedName>
</protein>
<reference evidence="3 4" key="1">
    <citation type="submission" date="2020-07" db="EMBL/GenBank/DDBJ databases">
        <title>Sequencing the genomes of 1000 actinobacteria strains.</title>
        <authorList>
            <person name="Klenk H.-P."/>
        </authorList>
    </citation>
    <scope>NUCLEOTIDE SEQUENCE [LARGE SCALE GENOMIC DNA]</scope>
    <source>
        <strain evidence="3 4">DSM 45763</strain>
    </source>
</reference>
<evidence type="ECO:0000256" key="1">
    <source>
        <dbReference type="SAM" id="MobiDB-lite"/>
    </source>
</evidence>
<comment type="caution">
    <text evidence="3">The sequence shown here is derived from an EMBL/GenBank/DDBJ whole genome shotgun (WGS) entry which is preliminary data.</text>
</comment>
<feature type="region of interest" description="Disordered" evidence="1">
    <location>
        <begin position="23"/>
        <end position="71"/>
    </location>
</feature>
<dbReference type="EMBL" id="JACCCO010000003">
    <property type="protein sequence ID" value="NYF43948.1"/>
    <property type="molecule type" value="Genomic_DNA"/>
</dbReference>
<dbReference type="AlphaFoldDB" id="A0A852V8T0"/>
<name>A0A852V8T0_9ACTN</name>